<dbReference type="InterPro" id="IPR024286">
    <property type="entry name" value="DUF3700"/>
</dbReference>
<organism evidence="2 3">
    <name type="scientific">Acorus calamus</name>
    <name type="common">Sweet flag</name>
    <dbReference type="NCBI Taxonomy" id="4465"/>
    <lineage>
        <taxon>Eukaryota</taxon>
        <taxon>Viridiplantae</taxon>
        <taxon>Streptophyta</taxon>
        <taxon>Embryophyta</taxon>
        <taxon>Tracheophyta</taxon>
        <taxon>Spermatophyta</taxon>
        <taxon>Magnoliopsida</taxon>
        <taxon>Liliopsida</taxon>
        <taxon>Acoraceae</taxon>
        <taxon>Acorus</taxon>
    </lineage>
</organism>
<dbReference type="PANTHER" id="PTHR45952:SF2">
    <property type="entry name" value="OS04G0679400 PROTEIN"/>
    <property type="match status" value="1"/>
</dbReference>
<dbReference type="InterPro" id="IPR044828">
    <property type="entry name" value="TSJT1-like"/>
</dbReference>
<reference evidence="2" key="2">
    <citation type="submission" date="2023-06" db="EMBL/GenBank/DDBJ databases">
        <authorList>
            <person name="Ma L."/>
            <person name="Liu K.-W."/>
            <person name="Li Z."/>
            <person name="Hsiao Y.-Y."/>
            <person name="Qi Y."/>
            <person name="Fu T."/>
            <person name="Tang G."/>
            <person name="Zhang D."/>
            <person name="Sun W.-H."/>
            <person name="Liu D.-K."/>
            <person name="Li Y."/>
            <person name="Chen G.-Z."/>
            <person name="Liu X.-D."/>
            <person name="Liao X.-Y."/>
            <person name="Jiang Y.-T."/>
            <person name="Yu X."/>
            <person name="Hao Y."/>
            <person name="Huang J."/>
            <person name="Zhao X.-W."/>
            <person name="Ke S."/>
            <person name="Chen Y.-Y."/>
            <person name="Wu W.-L."/>
            <person name="Hsu J.-L."/>
            <person name="Lin Y.-F."/>
            <person name="Huang M.-D."/>
            <person name="Li C.-Y."/>
            <person name="Huang L."/>
            <person name="Wang Z.-W."/>
            <person name="Zhao X."/>
            <person name="Zhong W.-Y."/>
            <person name="Peng D.-H."/>
            <person name="Ahmad S."/>
            <person name="Lan S."/>
            <person name="Zhang J.-S."/>
            <person name="Tsai W.-C."/>
            <person name="Van De Peer Y."/>
            <person name="Liu Z.-J."/>
        </authorList>
    </citation>
    <scope>NUCLEOTIDE SEQUENCE</scope>
    <source>
        <strain evidence="2">CP</strain>
        <tissue evidence="2">Leaves</tissue>
    </source>
</reference>
<dbReference type="Pfam" id="PF12481">
    <property type="entry name" value="DUF3700"/>
    <property type="match status" value="1"/>
</dbReference>
<dbReference type="Proteomes" id="UP001180020">
    <property type="component" value="Unassembled WGS sequence"/>
</dbReference>
<proteinExistence type="predicted"/>
<dbReference type="AlphaFoldDB" id="A0AAV9CXN1"/>
<evidence type="ECO:0000313" key="3">
    <source>
        <dbReference type="Proteomes" id="UP001180020"/>
    </source>
</evidence>
<keyword evidence="3" id="KW-1185">Reference proteome</keyword>
<accession>A0AAV9CXN1</accession>
<evidence type="ECO:0000313" key="2">
    <source>
        <dbReference type="EMBL" id="KAK1293249.1"/>
    </source>
</evidence>
<gene>
    <name evidence="2" type="ORF">QJS10_CPB17g01374</name>
</gene>
<evidence type="ECO:0000259" key="1">
    <source>
        <dbReference type="Pfam" id="PF12481"/>
    </source>
</evidence>
<dbReference type="PANTHER" id="PTHR45952">
    <property type="entry name" value="ALUMINUM INDUCED PROTEIN WITH YGL AND LRDR MOTIFS"/>
    <property type="match status" value="1"/>
</dbReference>
<comment type="caution">
    <text evidence="2">The sequence shown here is derived from an EMBL/GenBank/DDBJ whole genome shotgun (WGS) entry which is preliminary data.</text>
</comment>
<name>A0AAV9CXN1_ACOCL</name>
<sequence>MIVTNEALLMIKAYCTLRDRGPYLLTMSSSRNLSSNGGVKLYWGIGGDGSIVISNELDVTKESYSKSFAPLLAVK</sequence>
<dbReference type="EMBL" id="JAUJYO010000017">
    <property type="protein sequence ID" value="KAK1293249.1"/>
    <property type="molecule type" value="Genomic_DNA"/>
</dbReference>
<protein>
    <recommendedName>
        <fullName evidence="1">DUF3700 domain-containing protein</fullName>
    </recommendedName>
</protein>
<reference evidence="2" key="1">
    <citation type="journal article" date="2023" name="Nat. Commun.">
        <title>Diploid and tetraploid genomes of Acorus and the evolution of monocots.</title>
        <authorList>
            <person name="Ma L."/>
            <person name="Liu K.W."/>
            <person name="Li Z."/>
            <person name="Hsiao Y.Y."/>
            <person name="Qi Y."/>
            <person name="Fu T."/>
            <person name="Tang G.D."/>
            <person name="Zhang D."/>
            <person name="Sun W.H."/>
            <person name="Liu D.K."/>
            <person name="Li Y."/>
            <person name="Chen G.Z."/>
            <person name="Liu X.D."/>
            <person name="Liao X.Y."/>
            <person name="Jiang Y.T."/>
            <person name="Yu X."/>
            <person name="Hao Y."/>
            <person name="Huang J."/>
            <person name="Zhao X.W."/>
            <person name="Ke S."/>
            <person name="Chen Y.Y."/>
            <person name="Wu W.L."/>
            <person name="Hsu J.L."/>
            <person name="Lin Y.F."/>
            <person name="Huang M.D."/>
            <person name="Li C.Y."/>
            <person name="Huang L."/>
            <person name="Wang Z.W."/>
            <person name="Zhao X."/>
            <person name="Zhong W.Y."/>
            <person name="Peng D.H."/>
            <person name="Ahmad S."/>
            <person name="Lan S."/>
            <person name="Zhang J.S."/>
            <person name="Tsai W.C."/>
            <person name="Van de Peer Y."/>
            <person name="Liu Z.J."/>
        </authorList>
    </citation>
    <scope>NUCLEOTIDE SEQUENCE</scope>
    <source>
        <strain evidence="2">CP</strain>
    </source>
</reference>
<feature type="domain" description="DUF3700" evidence="1">
    <location>
        <begin position="33"/>
        <end position="71"/>
    </location>
</feature>